<keyword evidence="3" id="KW-0813">Transport</keyword>
<feature type="transmembrane region" description="Helical" evidence="13">
    <location>
        <begin position="104"/>
        <end position="122"/>
    </location>
</feature>
<dbReference type="SUPFAM" id="SSF81342">
    <property type="entry name" value="Transmembrane di-heme cytochromes"/>
    <property type="match status" value="1"/>
</dbReference>
<keyword evidence="7" id="KW-0479">Metal-binding</keyword>
<feature type="transmembrane region" description="Helical" evidence="13">
    <location>
        <begin position="149"/>
        <end position="171"/>
    </location>
</feature>
<dbReference type="SMART" id="SM00867">
    <property type="entry name" value="YceI"/>
    <property type="match status" value="1"/>
</dbReference>
<dbReference type="EMBL" id="BNAP01000001">
    <property type="protein sequence ID" value="GHG79768.1"/>
    <property type="molecule type" value="Genomic_DNA"/>
</dbReference>
<keyword evidence="6 13" id="KW-0812">Transmembrane</keyword>
<keyword evidence="9 13" id="KW-1133">Transmembrane helix</keyword>
<evidence type="ECO:0000256" key="8">
    <source>
        <dbReference type="ARBA" id="ARBA00022982"/>
    </source>
</evidence>
<feature type="transmembrane region" description="Helical" evidence="13">
    <location>
        <begin position="55"/>
        <end position="83"/>
    </location>
</feature>
<comment type="caution">
    <text evidence="15">The sequence shown here is derived from an EMBL/GenBank/DDBJ whole genome shotgun (WGS) entry which is preliminary data.</text>
</comment>
<dbReference type="GO" id="GO:0022904">
    <property type="term" value="P:respiratory electron transport chain"/>
    <property type="evidence" value="ECO:0007669"/>
    <property type="project" value="InterPro"/>
</dbReference>
<dbReference type="GO" id="GO:0005886">
    <property type="term" value="C:plasma membrane"/>
    <property type="evidence" value="ECO:0007669"/>
    <property type="project" value="UniProtKB-SubCell"/>
</dbReference>
<proteinExistence type="inferred from homology"/>
<keyword evidence="16" id="KW-1185">Reference proteome</keyword>
<dbReference type="InterPro" id="IPR016174">
    <property type="entry name" value="Di-haem_cyt_TM"/>
</dbReference>
<dbReference type="PANTHER" id="PTHR30529:SF7">
    <property type="entry name" value="CYTOCHROME B561 BACTERIAL_NI-HYDROGENASE DOMAIN-CONTAINING PROTEIN"/>
    <property type="match status" value="1"/>
</dbReference>
<dbReference type="GO" id="GO:0046872">
    <property type="term" value="F:metal ion binding"/>
    <property type="evidence" value="ECO:0007669"/>
    <property type="project" value="UniProtKB-KW"/>
</dbReference>
<keyword evidence="11 13" id="KW-0472">Membrane</keyword>
<sequence>MTLANTPRSYGGVTKTFHWLTALLILSVLPLGWFASELSEQIRDPAYTATDADVARAALVFSLHKTIGVSIFFVALLRILWALTQKKPGLLNAENRLEATAAEIAHWLLYGSLVLVPLTGWIDHAAHSGFAPILWPFGQSLPFVPKSDAVSYVAGGLHVILMWVLVGSLAAHIGGALKHFVIDRDFTLQRMLPGCGEGPQPPASHHGLLPAVLALAIWIFALGSGAATGMLTPPEGTPQATKLAEVASDWQVENGTLAITVQQMGKPIEGSFADWTAAITFDDPAAPGPAGTVDVQIAIGSLTLGSVTSQAMGTDFFDAEKFPTAAFSGKIEKTADGYIATGPLSLKGATVDISLPFSLTLDGDSATMKGSTTLDRMAFGIGSNMANESSLGFNVKVDVDLTATRDH</sequence>
<organism evidence="15 16">
    <name type="scientific">Pseudodonghicola xiamenensis</name>
    <dbReference type="NCBI Taxonomy" id="337702"/>
    <lineage>
        <taxon>Bacteria</taxon>
        <taxon>Pseudomonadati</taxon>
        <taxon>Pseudomonadota</taxon>
        <taxon>Alphaproteobacteria</taxon>
        <taxon>Rhodobacterales</taxon>
        <taxon>Paracoccaceae</taxon>
        <taxon>Pseudodonghicola</taxon>
    </lineage>
</organism>
<dbReference type="InterPro" id="IPR007372">
    <property type="entry name" value="Lipid/polyisoprenoid-bd_YceI"/>
</dbReference>
<feature type="transmembrane region" description="Helical" evidence="13">
    <location>
        <begin position="17"/>
        <end position="35"/>
    </location>
</feature>
<dbReference type="GO" id="GO:0009055">
    <property type="term" value="F:electron transfer activity"/>
    <property type="evidence" value="ECO:0007669"/>
    <property type="project" value="InterPro"/>
</dbReference>
<feature type="transmembrane region" description="Helical" evidence="13">
    <location>
        <begin position="208"/>
        <end position="231"/>
    </location>
</feature>
<evidence type="ECO:0000256" key="13">
    <source>
        <dbReference type="SAM" id="Phobius"/>
    </source>
</evidence>
<dbReference type="InterPro" id="IPR052168">
    <property type="entry name" value="Cytochrome_b561_oxidase"/>
</dbReference>
<evidence type="ECO:0000256" key="10">
    <source>
        <dbReference type="ARBA" id="ARBA00023004"/>
    </source>
</evidence>
<comment type="cofactor">
    <cofactor evidence="1">
        <name>heme b</name>
        <dbReference type="ChEBI" id="CHEBI:60344"/>
    </cofactor>
</comment>
<comment type="similarity">
    <text evidence="12">Belongs to the cytochrome b561 family.</text>
</comment>
<dbReference type="RefSeq" id="WP_028091983.1">
    <property type="nucleotide sequence ID" value="NZ_BNAP01000001.1"/>
</dbReference>
<evidence type="ECO:0000259" key="14">
    <source>
        <dbReference type="SMART" id="SM00867"/>
    </source>
</evidence>
<evidence type="ECO:0000313" key="16">
    <source>
        <dbReference type="Proteomes" id="UP000611500"/>
    </source>
</evidence>
<keyword evidence="4" id="KW-1003">Cell membrane</keyword>
<evidence type="ECO:0000256" key="5">
    <source>
        <dbReference type="ARBA" id="ARBA00022617"/>
    </source>
</evidence>
<protein>
    <submittedName>
        <fullName evidence="15">Cytochrome b561</fullName>
    </submittedName>
</protein>
<keyword evidence="5" id="KW-0349">Heme</keyword>
<dbReference type="SUPFAM" id="SSF101874">
    <property type="entry name" value="YceI-like"/>
    <property type="match status" value="1"/>
</dbReference>
<keyword evidence="8" id="KW-0249">Electron transport</keyword>
<feature type="domain" description="Lipid/polyisoprenoid-binding YceI-like" evidence="14">
    <location>
        <begin position="249"/>
        <end position="404"/>
    </location>
</feature>
<evidence type="ECO:0000256" key="3">
    <source>
        <dbReference type="ARBA" id="ARBA00022448"/>
    </source>
</evidence>
<dbReference type="Pfam" id="PF04264">
    <property type="entry name" value="YceI"/>
    <property type="match status" value="1"/>
</dbReference>
<dbReference type="Gene3D" id="1.20.950.20">
    <property type="entry name" value="Transmembrane di-heme cytochromes, Chain C"/>
    <property type="match status" value="1"/>
</dbReference>
<evidence type="ECO:0000256" key="2">
    <source>
        <dbReference type="ARBA" id="ARBA00004651"/>
    </source>
</evidence>
<accession>A0A8J3H4M5</accession>
<dbReference type="GO" id="GO:0020037">
    <property type="term" value="F:heme binding"/>
    <property type="evidence" value="ECO:0007669"/>
    <property type="project" value="TreeGrafter"/>
</dbReference>
<dbReference type="InterPro" id="IPR011577">
    <property type="entry name" value="Cyt_b561_bac/Ni-Hgenase"/>
</dbReference>
<dbReference type="InterPro" id="IPR036761">
    <property type="entry name" value="TTHA0802/YceI-like_sf"/>
</dbReference>
<reference evidence="15" key="2">
    <citation type="submission" date="2020-09" db="EMBL/GenBank/DDBJ databases">
        <authorList>
            <person name="Sun Q."/>
            <person name="Zhou Y."/>
        </authorList>
    </citation>
    <scope>NUCLEOTIDE SEQUENCE</scope>
    <source>
        <strain evidence="15">CGMCC 1.7081</strain>
    </source>
</reference>
<evidence type="ECO:0000256" key="4">
    <source>
        <dbReference type="ARBA" id="ARBA00022475"/>
    </source>
</evidence>
<dbReference type="AlphaFoldDB" id="A0A8J3H4M5"/>
<dbReference type="PANTHER" id="PTHR30529">
    <property type="entry name" value="CYTOCHROME B561"/>
    <property type="match status" value="1"/>
</dbReference>
<evidence type="ECO:0000256" key="12">
    <source>
        <dbReference type="ARBA" id="ARBA00037975"/>
    </source>
</evidence>
<comment type="subcellular location">
    <subcellularLocation>
        <location evidence="2">Cell membrane</location>
        <topology evidence="2">Multi-pass membrane protein</topology>
    </subcellularLocation>
</comment>
<evidence type="ECO:0000256" key="1">
    <source>
        <dbReference type="ARBA" id="ARBA00001970"/>
    </source>
</evidence>
<evidence type="ECO:0000256" key="9">
    <source>
        <dbReference type="ARBA" id="ARBA00022989"/>
    </source>
</evidence>
<evidence type="ECO:0000313" key="15">
    <source>
        <dbReference type="EMBL" id="GHG79768.1"/>
    </source>
</evidence>
<name>A0A8J3H4M5_9RHOB</name>
<dbReference type="Pfam" id="PF01292">
    <property type="entry name" value="Ni_hydr_CYTB"/>
    <property type="match status" value="1"/>
</dbReference>
<dbReference type="Proteomes" id="UP000611500">
    <property type="component" value="Unassembled WGS sequence"/>
</dbReference>
<evidence type="ECO:0000256" key="6">
    <source>
        <dbReference type="ARBA" id="ARBA00022692"/>
    </source>
</evidence>
<evidence type="ECO:0000256" key="11">
    <source>
        <dbReference type="ARBA" id="ARBA00023136"/>
    </source>
</evidence>
<keyword evidence="10" id="KW-0408">Iron</keyword>
<dbReference type="Gene3D" id="2.40.128.110">
    <property type="entry name" value="Lipid/polyisoprenoid-binding, YceI-like"/>
    <property type="match status" value="1"/>
</dbReference>
<reference evidence="15" key="1">
    <citation type="journal article" date="2014" name="Int. J. Syst. Evol. Microbiol.">
        <title>Complete genome sequence of Corynebacterium casei LMG S-19264T (=DSM 44701T), isolated from a smear-ripened cheese.</title>
        <authorList>
            <consortium name="US DOE Joint Genome Institute (JGI-PGF)"/>
            <person name="Walter F."/>
            <person name="Albersmeier A."/>
            <person name="Kalinowski J."/>
            <person name="Ruckert C."/>
        </authorList>
    </citation>
    <scope>NUCLEOTIDE SEQUENCE</scope>
    <source>
        <strain evidence="15">CGMCC 1.7081</strain>
    </source>
</reference>
<gene>
    <name evidence="15" type="ORF">GCM10010961_02140</name>
</gene>
<evidence type="ECO:0000256" key="7">
    <source>
        <dbReference type="ARBA" id="ARBA00022723"/>
    </source>
</evidence>